<evidence type="ECO:0000313" key="1">
    <source>
        <dbReference type="EMBL" id="WAR30926.1"/>
    </source>
</evidence>
<proteinExistence type="predicted"/>
<accession>A0ABY7GID4</accession>
<protein>
    <submittedName>
        <fullName evidence="1">Uncharacterized protein</fullName>
    </submittedName>
</protein>
<name>A0ABY7GID4_MYAAR</name>
<keyword evidence="3" id="KW-1185">Reference proteome</keyword>
<evidence type="ECO:0000313" key="2">
    <source>
        <dbReference type="EMBL" id="WAR30927.1"/>
    </source>
</evidence>
<sequence length="169" mass="19935">MFWDMGIKSFQQFFSYLEQGSPKSLQLTRDVIDERFRLEQTVRNLQPQLDAGILKLNKIKQEIEIIDRNKSTIKDNANFTYEVDETQQKRRELPAGQHVTNCTHCQFTSHIKLIPDDDSKKECMAMDHNGLCTVCPNKCKWYIHANTPYIFDYVTVKVKKTYADMQKKY</sequence>
<dbReference type="PANTHER" id="PTHR32046">
    <property type="entry name" value="G DOMAIN-CONTAINING PROTEIN"/>
    <property type="match status" value="1"/>
</dbReference>
<dbReference type="EMBL" id="CP111028">
    <property type="protein sequence ID" value="WAR30927.1"/>
    <property type="molecule type" value="Genomic_DNA"/>
</dbReference>
<evidence type="ECO:0000313" key="3">
    <source>
        <dbReference type="Proteomes" id="UP001164746"/>
    </source>
</evidence>
<dbReference type="Proteomes" id="UP001164746">
    <property type="component" value="Chromosome 17"/>
</dbReference>
<organism evidence="1 3">
    <name type="scientific">Mya arenaria</name>
    <name type="common">Soft-shell clam</name>
    <dbReference type="NCBI Taxonomy" id="6604"/>
    <lineage>
        <taxon>Eukaryota</taxon>
        <taxon>Metazoa</taxon>
        <taxon>Spiralia</taxon>
        <taxon>Lophotrochozoa</taxon>
        <taxon>Mollusca</taxon>
        <taxon>Bivalvia</taxon>
        <taxon>Autobranchia</taxon>
        <taxon>Heteroconchia</taxon>
        <taxon>Euheterodonta</taxon>
        <taxon>Imparidentia</taxon>
        <taxon>Neoheterodontei</taxon>
        <taxon>Myida</taxon>
        <taxon>Myoidea</taxon>
        <taxon>Myidae</taxon>
        <taxon>Mya</taxon>
    </lineage>
</organism>
<gene>
    <name evidence="1" type="ORF">MAR_033468</name>
    <name evidence="2" type="ORF">MAR_033469</name>
</gene>
<dbReference type="EMBL" id="CP111028">
    <property type="protein sequence ID" value="WAR30926.1"/>
    <property type="molecule type" value="Genomic_DNA"/>
</dbReference>
<dbReference type="PANTHER" id="PTHR32046:SF14">
    <property type="match status" value="1"/>
</dbReference>
<reference evidence="1" key="1">
    <citation type="submission" date="2022-11" db="EMBL/GenBank/DDBJ databases">
        <title>Centuries of genome instability and evolution in soft-shell clam transmissible cancer (bioRxiv).</title>
        <authorList>
            <person name="Hart S.F.M."/>
            <person name="Yonemitsu M.A."/>
            <person name="Giersch R.M."/>
            <person name="Beal B.F."/>
            <person name="Arriagada G."/>
            <person name="Davis B.W."/>
            <person name="Ostrander E.A."/>
            <person name="Goff S.P."/>
            <person name="Metzger M.J."/>
        </authorList>
    </citation>
    <scope>NUCLEOTIDE SEQUENCE</scope>
    <source>
        <strain evidence="1">MELC-2E11</strain>
        <tissue evidence="1">Siphon/mantle</tissue>
    </source>
</reference>